<gene>
    <name evidence="1" type="ORF">U9M48_043704</name>
</gene>
<dbReference type="Proteomes" id="UP001341281">
    <property type="component" value="Chromosome 10"/>
</dbReference>
<reference evidence="1 2" key="1">
    <citation type="submission" date="2024-02" db="EMBL/GenBank/DDBJ databases">
        <title>High-quality chromosome-scale genome assembly of Pensacola bahiagrass (Paspalum notatum Flugge var. saurae).</title>
        <authorList>
            <person name="Vega J.M."/>
            <person name="Podio M."/>
            <person name="Orjuela J."/>
            <person name="Siena L.A."/>
            <person name="Pessino S.C."/>
            <person name="Combes M.C."/>
            <person name="Mariac C."/>
            <person name="Albertini E."/>
            <person name="Pupilli F."/>
            <person name="Ortiz J.P.A."/>
            <person name="Leblanc O."/>
        </authorList>
    </citation>
    <scope>NUCLEOTIDE SEQUENCE [LARGE SCALE GENOMIC DNA]</scope>
    <source>
        <strain evidence="1">R1</strain>
        <tissue evidence="1">Leaf</tissue>
    </source>
</reference>
<dbReference type="EMBL" id="CP144754">
    <property type="protein sequence ID" value="WVZ98239.1"/>
    <property type="molecule type" value="Genomic_DNA"/>
</dbReference>
<evidence type="ECO:0000313" key="2">
    <source>
        <dbReference type="Proteomes" id="UP001341281"/>
    </source>
</evidence>
<accession>A0AAQ3UV77</accession>
<organism evidence="1 2">
    <name type="scientific">Paspalum notatum var. saurae</name>
    <dbReference type="NCBI Taxonomy" id="547442"/>
    <lineage>
        <taxon>Eukaryota</taxon>
        <taxon>Viridiplantae</taxon>
        <taxon>Streptophyta</taxon>
        <taxon>Embryophyta</taxon>
        <taxon>Tracheophyta</taxon>
        <taxon>Spermatophyta</taxon>
        <taxon>Magnoliopsida</taxon>
        <taxon>Liliopsida</taxon>
        <taxon>Poales</taxon>
        <taxon>Poaceae</taxon>
        <taxon>PACMAD clade</taxon>
        <taxon>Panicoideae</taxon>
        <taxon>Andropogonodae</taxon>
        <taxon>Paspaleae</taxon>
        <taxon>Paspalinae</taxon>
        <taxon>Paspalum</taxon>
    </lineage>
</organism>
<keyword evidence="2" id="KW-1185">Reference proteome</keyword>
<protein>
    <submittedName>
        <fullName evidence="1">Uncharacterized protein</fullName>
    </submittedName>
</protein>
<sequence>MASAMVSVRRWWHSNLWGGCQTRALATWVQTATTNTRSVYTGSGSFHA</sequence>
<proteinExistence type="predicted"/>
<name>A0AAQ3UV77_PASNO</name>
<evidence type="ECO:0000313" key="1">
    <source>
        <dbReference type="EMBL" id="WVZ98239.1"/>
    </source>
</evidence>
<dbReference type="AlphaFoldDB" id="A0AAQ3UV77"/>